<keyword evidence="3 6" id="KW-0645">Protease</keyword>
<feature type="binding site" evidence="6">
    <location>
        <position position="240"/>
    </location>
    <ligand>
        <name>a divalent metal cation</name>
        <dbReference type="ChEBI" id="CHEBI:60240"/>
        <label>2</label>
        <note>catalytic</note>
    </ligand>
</feature>
<evidence type="ECO:0000256" key="4">
    <source>
        <dbReference type="ARBA" id="ARBA00022723"/>
    </source>
</evidence>
<evidence type="ECO:0000313" key="9">
    <source>
        <dbReference type="EMBL" id="KRT35833.1"/>
    </source>
</evidence>
<dbReference type="PROSITE" id="PS00680">
    <property type="entry name" value="MAP_1"/>
    <property type="match status" value="1"/>
</dbReference>
<dbReference type="eggNOG" id="COG0024">
    <property type="taxonomic scope" value="Bacteria"/>
</dbReference>
<dbReference type="PANTHER" id="PTHR43330">
    <property type="entry name" value="METHIONINE AMINOPEPTIDASE"/>
    <property type="match status" value="1"/>
</dbReference>
<protein>
    <recommendedName>
        <fullName evidence="6 7">Methionine aminopeptidase</fullName>
        <shortName evidence="6">MAP</shortName>
        <shortName evidence="6">MetAP</shortName>
        <ecNumber evidence="6 7">3.4.11.18</ecNumber>
    </recommendedName>
    <alternativeName>
        <fullName evidence="6">Peptidase M</fullName>
    </alternativeName>
</protein>
<dbReference type="Pfam" id="PF00557">
    <property type="entry name" value="Peptidase_M24"/>
    <property type="match status" value="1"/>
</dbReference>
<keyword evidence="5 6" id="KW-0378">Hydrolase</keyword>
<dbReference type="InterPro" id="IPR002467">
    <property type="entry name" value="Pept_M24A_MAP1"/>
</dbReference>
<comment type="function">
    <text evidence="1 6">Removes the N-terminal methionine from nascent proteins. The N-terminal methionine is often cleaved when the second residue in the primary sequence is small and uncharged (Met-Ala-, Cys, Gly, Pro, Ser, Thr, or Val). Requires deformylation of the N(alpha)-formylated initiator methionine before it can be hydrolyzed.</text>
</comment>
<feature type="binding site" evidence="6">
    <location>
        <position position="240"/>
    </location>
    <ligand>
        <name>a divalent metal cation</name>
        <dbReference type="ChEBI" id="CHEBI:60240"/>
        <label>1</label>
    </ligand>
</feature>
<dbReference type="Gene3D" id="3.90.230.10">
    <property type="entry name" value="Creatinase/methionine aminopeptidase superfamily"/>
    <property type="match status" value="1"/>
</dbReference>
<name>A0A0T5XBV9_9BACT</name>
<evidence type="ECO:0000256" key="1">
    <source>
        <dbReference type="ARBA" id="ARBA00002521"/>
    </source>
</evidence>
<keyword evidence="10" id="KW-1185">Reference proteome</keyword>
<dbReference type="GO" id="GO:0070006">
    <property type="term" value="F:metalloaminopeptidase activity"/>
    <property type="evidence" value="ECO:0007669"/>
    <property type="project" value="UniProtKB-UniRule"/>
</dbReference>
<feature type="domain" description="Peptidase M24" evidence="8">
    <location>
        <begin position="11"/>
        <end position="245"/>
    </location>
</feature>
<evidence type="ECO:0000256" key="7">
    <source>
        <dbReference type="RuleBase" id="RU003653"/>
    </source>
</evidence>
<dbReference type="PRINTS" id="PR00599">
    <property type="entry name" value="MAPEPTIDASE"/>
</dbReference>
<comment type="subunit">
    <text evidence="6">Monomer.</text>
</comment>
<evidence type="ECO:0000256" key="6">
    <source>
        <dbReference type="HAMAP-Rule" id="MF_01974"/>
    </source>
</evidence>
<feature type="binding site" evidence="6">
    <location>
        <position position="101"/>
    </location>
    <ligand>
        <name>a divalent metal cation</name>
        <dbReference type="ChEBI" id="CHEBI:60240"/>
        <label>1</label>
    </ligand>
</feature>
<evidence type="ECO:0000256" key="5">
    <source>
        <dbReference type="ARBA" id="ARBA00022801"/>
    </source>
</evidence>
<dbReference type="GO" id="GO:0005829">
    <property type="term" value="C:cytosol"/>
    <property type="evidence" value="ECO:0007669"/>
    <property type="project" value="TreeGrafter"/>
</dbReference>
<comment type="similarity">
    <text evidence="6">Belongs to the peptidase M24A family. Methionine aminopeptidase type 1 subfamily.</text>
</comment>
<feature type="binding site" evidence="6">
    <location>
        <position position="208"/>
    </location>
    <ligand>
        <name>a divalent metal cation</name>
        <dbReference type="ChEBI" id="CHEBI:60240"/>
        <label>2</label>
        <note>catalytic</note>
    </ligand>
</feature>
<feature type="binding site" evidence="6">
    <location>
        <position position="182"/>
    </location>
    <ligand>
        <name>substrate</name>
    </ligand>
</feature>
<dbReference type="InterPro" id="IPR000994">
    <property type="entry name" value="Pept_M24"/>
</dbReference>
<evidence type="ECO:0000256" key="2">
    <source>
        <dbReference type="ARBA" id="ARBA00022438"/>
    </source>
</evidence>
<comment type="catalytic activity">
    <reaction evidence="6 7">
        <text>Release of N-terminal amino acids, preferentially methionine, from peptides and arylamides.</text>
        <dbReference type="EC" id="3.4.11.18"/>
    </reaction>
</comment>
<evidence type="ECO:0000256" key="3">
    <source>
        <dbReference type="ARBA" id="ARBA00022670"/>
    </source>
</evidence>
<reference evidence="10" key="1">
    <citation type="submission" date="2012-09" db="EMBL/GenBank/DDBJ databases">
        <authorList>
            <person name="Weinstock G."/>
            <person name="Sodergren E."/>
            <person name="Clifton S."/>
            <person name="Fulton L."/>
            <person name="Fulton B."/>
            <person name="Courtney L."/>
            <person name="Fronick C."/>
            <person name="Harrison M."/>
            <person name="Strong C."/>
            <person name="Farmer C."/>
            <person name="Delehaunty K."/>
            <person name="Markovic C."/>
            <person name="Hall O."/>
            <person name="Minx P."/>
            <person name="Tomlinson C."/>
            <person name="Mitreva M."/>
            <person name="Nelson J."/>
            <person name="Hou S."/>
            <person name="Wollam A."/>
            <person name="Pepin K.H."/>
            <person name="Johnson M."/>
            <person name="Bhonagiri V."/>
            <person name="Nash W.E."/>
            <person name="Suruliraj S."/>
            <person name="Warren W."/>
            <person name="Chinwalla A."/>
            <person name="Mardis E.R."/>
            <person name="Wilson R.K."/>
        </authorList>
    </citation>
    <scope>NUCLEOTIDE SEQUENCE [LARGE SCALE GENOMIC DNA]</scope>
    <source>
        <strain evidence="10">OS1</strain>
    </source>
</reference>
<feature type="binding site" evidence="6">
    <location>
        <position position="112"/>
    </location>
    <ligand>
        <name>a divalent metal cation</name>
        <dbReference type="ChEBI" id="CHEBI:60240"/>
        <label>1</label>
    </ligand>
</feature>
<dbReference type="NCBIfam" id="TIGR00500">
    <property type="entry name" value="met_pdase_I"/>
    <property type="match status" value="1"/>
</dbReference>
<feature type="binding site" evidence="6">
    <location>
        <position position="112"/>
    </location>
    <ligand>
        <name>a divalent metal cation</name>
        <dbReference type="ChEBI" id="CHEBI:60240"/>
        <label>2</label>
        <note>catalytic</note>
    </ligand>
</feature>
<proteinExistence type="inferred from homology"/>
<dbReference type="PANTHER" id="PTHR43330:SF27">
    <property type="entry name" value="METHIONINE AMINOPEPTIDASE"/>
    <property type="match status" value="1"/>
</dbReference>
<dbReference type="AlphaFoldDB" id="A0A0T5XBV9"/>
<evidence type="ECO:0000313" key="10">
    <source>
        <dbReference type="Proteomes" id="UP000005273"/>
    </source>
</evidence>
<dbReference type="InterPro" id="IPR001714">
    <property type="entry name" value="Pept_M24_MAP"/>
</dbReference>
<dbReference type="STRING" id="592015.HMPREF1705_03087"/>
<sequence>MIRIKKDWEIEKMRRAGLVVADVLKLMRDMVKPGVDTKSLDAEAENMILKSGGIPAFKGYSFPGAPFPFPGSICVSVNDEIVHGIPDNKRVLVEGDIVSIDVGVCIDGYYGDAACTFPVGLISDSRSRLLEVTKRALYLAVDAAKNGNTVGDIGHTVEQYVISQGYGLVRDYAGHGIGKRLHEAPQVPNFGRRGDGITLKKGFTLAIEPMVIASKNEDVAVLENGWTVVTADHSDAAHFEHTVLIFDERGIILTPWE</sequence>
<dbReference type="OrthoDB" id="9802055at2"/>
<dbReference type="EMBL" id="ACJX03000001">
    <property type="protein sequence ID" value="KRT35833.1"/>
    <property type="molecule type" value="Genomic_DNA"/>
</dbReference>
<evidence type="ECO:0000259" key="8">
    <source>
        <dbReference type="Pfam" id="PF00557"/>
    </source>
</evidence>
<feature type="binding site" evidence="6">
    <location>
        <position position="175"/>
    </location>
    <ligand>
        <name>a divalent metal cation</name>
        <dbReference type="ChEBI" id="CHEBI:60240"/>
        <label>2</label>
        <note>catalytic</note>
    </ligand>
</feature>
<dbReference type="EC" id="3.4.11.18" evidence="6 7"/>
<gene>
    <name evidence="6" type="primary">map</name>
    <name evidence="9" type="ORF">HMPREF1705_03087</name>
</gene>
<feature type="binding site" evidence="6">
    <location>
        <position position="83"/>
    </location>
    <ligand>
        <name>substrate</name>
    </ligand>
</feature>
<keyword evidence="4 6" id="KW-0479">Metal-binding</keyword>
<dbReference type="GO" id="GO:0006508">
    <property type="term" value="P:proteolysis"/>
    <property type="evidence" value="ECO:0007669"/>
    <property type="project" value="UniProtKB-KW"/>
</dbReference>
<dbReference type="RefSeq" id="WP_009201465.1">
    <property type="nucleotide sequence ID" value="NZ_ACJX03000001.1"/>
</dbReference>
<dbReference type="HAMAP" id="MF_01974">
    <property type="entry name" value="MetAP_1"/>
    <property type="match status" value="1"/>
</dbReference>
<dbReference type="GO" id="GO:0046872">
    <property type="term" value="F:metal ion binding"/>
    <property type="evidence" value="ECO:0007669"/>
    <property type="project" value="UniProtKB-UniRule"/>
</dbReference>
<accession>A0A0T5XBV9</accession>
<organism evidence="9 10">
    <name type="scientific">Acetomicrobium hydrogeniformans ATCC BAA-1850</name>
    <dbReference type="NCBI Taxonomy" id="592015"/>
    <lineage>
        <taxon>Bacteria</taxon>
        <taxon>Thermotogati</taxon>
        <taxon>Synergistota</taxon>
        <taxon>Synergistia</taxon>
        <taxon>Synergistales</taxon>
        <taxon>Acetomicrobiaceae</taxon>
        <taxon>Acetomicrobium</taxon>
    </lineage>
</organism>
<dbReference type="SUPFAM" id="SSF55920">
    <property type="entry name" value="Creatinase/aminopeptidase"/>
    <property type="match status" value="1"/>
</dbReference>
<dbReference type="GO" id="GO:0004239">
    <property type="term" value="F:initiator methionyl aminopeptidase activity"/>
    <property type="evidence" value="ECO:0007669"/>
    <property type="project" value="UniProtKB-UniRule"/>
</dbReference>
<keyword evidence="2 6" id="KW-0031">Aminopeptidase</keyword>
<comment type="cofactor">
    <cofactor evidence="6">
        <name>Co(2+)</name>
        <dbReference type="ChEBI" id="CHEBI:48828"/>
    </cofactor>
    <cofactor evidence="6">
        <name>Zn(2+)</name>
        <dbReference type="ChEBI" id="CHEBI:29105"/>
    </cofactor>
    <cofactor evidence="6">
        <name>Mn(2+)</name>
        <dbReference type="ChEBI" id="CHEBI:29035"/>
    </cofactor>
    <cofactor evidence="6">
        <name>Fe(2+)</name>
        <dbReference type="ChEBI" id="CHEBI:29033"/>
    </cofactor>
    <text evidence="6">Binds 2 divalent metal cations per subunit. Has a high-affinity and a low affinity metal-binding site. The true nature of the physiological cofactor is under debate. The enzyme is active with cobalt, zinc, manganese or divalent iron ions. Most likely, methionine aminopeptidases function as mononuclear Fe(2+)-metalloproteases under physiological conditions, and the catalytically relevant metal-binding site has been assigned to the histidine-containing high-affinity site.</text>
</comment>
<comment type="caution">
    <text evidence="9">The sequence shown here is derived from an EMBL/GenBank/DDBJ whole genome shotgun (WGS) entry which is preliminary data.</text>
</comment>
<dbReference type="CDD" id="cd01086">
    <property type="entry name" value="MetAP1"/>
    <property type="match status" value="1"/>
</dbReference>
<dbReference type="InterPro" id="IPR036005">
    <property type="entry name" value="Creatinase/aminopeptidase-like"/>
</dbReference>
<dbReference type="Proteomes" id="UP000005273">
    <property type="component" value="Unassembled WGS sequence"/>
</dbReference>